<dbReference type="OrthoDB" id="1551450at2"/>
<keyword evidence="2" id="KW-1185">Reference proteome</keyword>
<proteinExistence type="predicted"/>
<evidence type="ECO:0000313" key="2">
    <source>
        <dbReference type="Proteomes" id="UP000600026"/>
    </source>
</evidence>
<dbReference type="RefSeq" id="WP_031151074.1">
    <property type="nucleotide sequence ID" value="NZ_BNEE01000004.1"/>
</dbReference>
<dbReference type="Proteomes" id="UP000600026">
    <property type="component" value="Unassembled WGS sequence"/>
</dbReference>
<dbReference type="Gene3D" id="1.25.40.20">
    <property type="entry name" value="Ankyrin repeat-containing domain"/>
    <property type="match status" value="1"/>
</dbReference>
<organism evidence="1 2">
    <name type="scientific">Streptomyces xanthophaeus</name>
    <dbReference type="NCBI Taxonomy" id="67385"/>
    <lineage>
        <taxon>Bacteria</taxon>
        <taxon>Bacillati</taxon>
        <taxon>Actinomycetota</taxon>
        <taxon>Actinomycetes</taxon>
        <taxon>Kitasatosporales</taxon>
        <taxon>Streptomycetaceae</taxon>
        <taxon>Streptomyces</taxon>
    </lineage>
</organism>
<name>A0A919GVX6_9ACTN</name>
<protein>
    <recommendedName>
        <fullName evidence="3">Ankyrin repeat domain-containing protein</fullName>
    </recommendedName>
</protein>
<comment type="caution">
    <text evidence="1">The sequence shown here is derived from an EMBL/GenBank/DDBJ whole genome shotgun (WGS) entry which is preliminary data.</text>
</comment>
<gene>
    <name evidence="1" type="ORF">Sxan_10600</name>
</gene>
<reference evidence="1" key="1">
    <citation type="submission" date="2020-09" db="EMBL/GenBank/DDBJ databases">
        <title>Whole genome shotgun sequence of Streptomyces xanthophaeus NBRC 12829.</title>
        <authorList>
            <person name="Komaki H."/>
            <person name="Tamura T."/>
        </authorList>
    </citation>
    <scope>NUCLEOTIDE SEQUENCE</scope>
    <source>
        <strain evidence="1">NBRC 12829</strain>
    </source>
</reference>
<evidence type="ECO:0008006" key="3">
    <source>
        <dbReference type="Google" id="ProtNLM"/>
    </source>
</evidence>
<accession>A0A919GVX6</accession>
<dbReference type="EMBL" id="BNEE01000004">
    <property type="protein sequence ID" value="GHI83696.1"/>
    <property type="molecule type" value="Genomic_DNA"/>
</dbReference>
<sequence length="218" mass="23369">MAKTEHAVWDGVTTRDGYPDDLVARRDLLADAARDADWPRVFDLLAQHPDWVNATRVGGPSGFALLHQAAWHGAQDAAAVLVGCGAWRTLPTAAGERAVDIALARGHKGVSALLRPLVRHPLPAGTLTALEGRLHALIRADSHGLADRHRLKLPALAVLTELDEPRMYFPVPGMYGGFGYRLEGDSLVTESSSRVVGGSGRRHRITVGATELVAQGFV</sequence>
<dbReference type="InterPro" id="IPR036770">
    <property type="entry name" value="Ankyrin_rpt-contain_sf"/>
</dbReference>
<dbReference type="SUPFAM" id="SSF48403">
    <property type="entry name" value="Ankyrin repeat"/>
    <property type="match status" value="1"/>
</dbReference>
<dbReference type="AlphaFoldDB" id="A0A919GVX6"/>
<evidence type="ECO:0000313" key="1">
    <source>
        <dbReference type="EMBL" id="GHI83696.1"/>
    </source>
</evidence>